<dbReference type="Gene3D" id="3.30.1360.40">
    <property type="match status" value="1"/>
</dbReference>
<dbReference type="KEGG" id="cmq:B840_04680"/>
<proteinExistence type="predicted"/>
<dbReference type="InterPro" id="IPR003778">
    <property type="entry name" value="CT_A_B"/>
</dbReference>
<dbReference type="GO" id="GO:0016787">
    <property type="term" value="F:hydrolase activity"/>
    <property type="evidence" value="ECO:0007669"/>
    <property type="project" value="UniProtKB-KW"/>
</dbReference>
<evidence type="ECO:0000313" key="7">
    <source>
        <dbReference type="Proteomes" id="UP000031928"/>
    </source>
</evidence>
<keyword evidence="2" id="KW-0378">Hydrolase</keyword>
<dbReference type="Pfam" id="PF02626">
    <property type="entry name" value="CT_A_B"/>
    <property type="match status" value="1"/>
</dbReference>
<sequence>MTTAPRIHRIGSRSVLVDLPDLTTVMAWHAELTRAPLPGQIDVIAAACTLLVNTGSPRAARRAAEALRTFAPAPFQAGQATEVTVDVVYDGEDLSEAARLVGMSPEALVAWHTGTSWVGAFGGFAPGFTYCVPGDPADALDMPRRPSPRTAVPAGAVGLAGGFSAVYPRQSPGGWQLLGTTTTPMWDPSATPPALIAPGDRVAYRAVREHVEVTGSVRRSVESAPPSRPVMRVEDPGLLTLLQDLGRPGNGDLGVTESGAADGASARAANAAVGNESSLAVLENIGGLELRALVDTVVAVTGAQAPATVGGRPVALGAPALISAGETVIVGPATLGLRSYLAVRGGFTAGQVLGSAATDMLSGLGPEPVTGGTLSGAFRARGTTGTTVANPLRVGLRDGVTHAELRCVPGPRDDWFAGGVENLASRTWEVSGRSNRVGLRLDGDPLTRSRGGELASEGIIAGAVQVPADGLPVVFLRDHAVTGGYPVVAAVIAEDLDVAGQLPPGGTVRFIPVDPDTLTPII</sequence>
<dbReference type="SMART" id="SM00797">
    <property type="entry name" value="AHS2"/>
    <property type="match status" value="1"/>
</dbReference>
<reference evidence="6 7" key="1">
    <citation type="submission" date="2014-05" db="EMBL/GenBank/DDBJ databases">
        <title>Complete genome sequence of Corynebacterium marinum DSM 44953.</title>
        <authorList>
            <person name="Schaffert L."/>
            <person name="Albersmeier A."/>
            <person name="Kalinowski J."/>
            <person name="Ruckert C."/>
        </authorList>
    </citation>
    <scope>NUCLEOTIDE SEQUENCE [LARGE SCALE GENOMIC DNA]</scope>
    <source>
        <strain evidence="6 7">DSM 44953</strain>
    </source>
</reference>
<evidence type="ECO:0000259" key="4">
    <source>
        <dbReference type="SMART" id="SM00796"/>
    </source>
</evidence>
<evidence type="ECO:0000256" key="1">
    <source>
        <dbReference type="ARBA" id="ARBA00022741"/>
    </source>
</evidence>
<dbReference type="InterPro" id="IPR003833">
    <property type="entry name" value="CT_C_D"/>
</dbReference>
<feature type="domain" description="Carboxyltransferase" evidence="4">
    <location>
        <begin position="5"/>
        <end position="196"/>
    </location>
</feature>
<protein>
    <recommendedName>
        <fullName evidence="8">Allophanate hydrolase</fullName>
    </recommendedName>
</protein>
<evidence type="ECO:0000256" key="3">
    <source>
        <dbReference type="ARBA" id="ARBA00022840"/>
    </source>
</evidence>
<evidence type="ECO:0000259" key="5">
    <source>
        <dbReference type="SMART" id="SM00797"/>
    </source>
</evidence>
<name>A0A0B6TSJ1_9CORY</name>
<gene>
    <name evidence="6" type="ORF">B840_04680</name>
</gene>
<dbReference type="Gene3D" id="2.40.100.10">
    <property type="entry name" value="Cyclophilin-like"/>
    <property type="match status" value="2"/>
</dbReference>
<dbReference type="InterPro" id="IPR029000">
    <property type="entry name" value="Cyclophilin-like_dom_sf"/>
</dbReference>
<feature type="domain" description="Carboxyltransferase" evidence="5">
    <location>
        <begin position="252"/>
        <end position="522"/>
    </location>
</feature>
<dbReference type="InterPro" id="IPR052708">
    <property type="entry name" value="PxpC"/>
</dbReference>
<accession>A0A0B6TSJ1</accession>
<keyword evidence="1" id="KW-0547">Nucleotide-binding</keyword>
<dbReference type="HOGENOM" id="CLU_028967_5_0_11"/>
<dbReference type="OrthoDB" id="9768696at2"/>
<dbReference type="GO" id="GO:0005524">
    <property type="term" value="F:ATP binding"/>
    <property type="evidence" value="ECO:0007669"/>
    <property type="project" value="UniProtKB-KW"/>
</dbReference>
<dbReference type="PANTHER" id="PTHR43309:SF3">
    <property type="entry name" value="5-OXOPROLINASE SUBUNIT C"/>
    <property type="match status" value="1"/>
</dbReference>
<dbReference type="EMBL" id="CP007790">
    <property type="protein sequence ID" value="AJK68555.1"/>
    <property type="molecule type" value="Genomic_DNA"/>
</dbReference>
<dbReference type="STRING" id="1224162.B840_04680"/>
<evidence type="ECO:0000313" key="6">
    <source>
        <dbReference type="EMBL" id="AJK68555.1"/>
    </source>
</evidence>
<evidence type="ECO:0008006" key="8">
    <source>
        <dbReference type="Google" id="ProtNLM"/>
    </source>
</evidence>
<dbReference type="SMART" id="SM00796">
    <property type="entry name" value="AHS1"/>
    <property type="match status" value="1"/>
</dbReference>
<dbReference type="PANTHER" id="PTHR43309">
    <property type="entry name" value="5-OXOPROLINASE SUBUNIT C"/>
    <property type="match status" value="1"/>
</dbReference>
<dbReference type="Proteomes" id="UP000031928">
    <property type="component" value="Chromosome"/>
</dbReference>
<evidence type="ECO:0000256" key="2">
    <source>
        <dbReference type="ARBA" id="ARBA00022801"/>
    </source>
</evidence>
<keyword evidence="7" id="KW-1185">Reference proteome</keyword>
<organism evidence="6 7">
    <name type="scientific">Corynebacterium marinum DSM 44953</name>
    <dbReference type="NCBI Taxonomy" id="1224162"/>
    <lineage>
        <taxon>Bacteria</taxon>
        <taxon>Bacillati</taxon>
        <taxon>Actinomycetota</taxon>
        <taxon>Actinomycetes</taxon>
        <taxon>Mycobacteriales</taxon>
        <taxon>Corynebacteriaceae</taxon>
        <taxon>Corynebacterium</taxon>
    </lineage>
</organism>
<dbReference type="AlphaFoldDB" id="A0A0B6TSJ1"/>
<dbReference type="SUPFAM" id="SSF50891">
    <property type="entry name" value="Cyclophilin-like"/>
    <property type="match status" value="2"/>
</dbReference>
<dbReference type="Pfam" id="PF02682">
    <property type="entry name" value="CT_C_D"/>
    <property type="match status" value="1"/>
</dbReference>
<keyword evidence="3" id="KW-0067">ATP-binding</keyword>
<dbReference type="RefSeq" id="WP_042621168.1">
    <property type="nucleotide sequence ID" value="NZ_CP007790.1"/>
</dbReference>